<protein>
    <recommendedName>
        <fullName evidence="3">DUF1963 domain-containing protein</fullName>
    </recommendedName>
</protein>
<dbReference type="GeneID" id="93351453"/>
<proteinExistence type="predicted"/>
<reference evidence="1 2" key="1">
    <citation type="submission" date="2018-06" db="EMBL/GenBank/DDBJ databases">
        <authorList>
            <consortium name="Pathogen Informatics"/>
            <person name="Doyle S."/>
        </authorList>
    </citation>
    <scope>NUCLEOTIDE SEQUENCE [LARGE SCALE GENOMIC DNA]</scope>
    <source>
        <strain evidence="1 2">NCTC10660</strain>
    </source>
</reference>
<evidence type="ECO:0000313" key="1">
    <source>
        <dbReference type="EMBL" id="STZ66973.1"/>
    </source>
</evidence>
<dbReference type="EMBL" id="UGQW01000002">
    <property type="protein sequence ID" value="STZ66973.1"/>
    <property type="molecule type" value="Genomic_DNA"/>
</dbReference>
<organism evidence="1 2">
    <name type="scientific">Neisseria elongata</name>
    <dbReference type="NCBI Taxonomy" id="495"/>
    <lineage>
        <taxon>Bacteria</taxon>
        <taxon>Pseudomonadati</taxon>
        <taxon>Pseudomonadota</taxon>
        <taxon>Betaproteobacteria</taxon>
        <taxon>Neisseriales</taxon>
        <taxon>Neisseriaceae</taxon>
        <taxon>Neisseria</taxon>
    </lineage>
</organism>
<dbReference type="AlphaFoldDB" id="A0A378TYF6"/>
<dbReference type="RefSeq" id="WP_074894343.1">
    <property type="nucleotide sequence ID" value="NZ_CP031252.1"/>
</dbReference>
<accession>A0A378TYF6</accession>
<evidence type="ECO:0000313" key="2">
    <source>
        <dbReference type="Proteomes" id="UP000254927"/>
    </source>
</evidence>
<evidence type="ECO:0008006" key="3">
    <source>
        <dbReference type="Google" id="ProtNLM"/>
    </source>
</evidence>
<sequence>MNKLTNLPFKEKVNELNENLIAFAEPETVFCEKQPWLKNHFLPMMSIDLGEFKTEWSGTIVHLINPIEPYGYNIGGCTPAYHNKFIGENWLAFRLTDDNKYEFLGEEGYFTRSPQYRENLKQILCADFDPNAFENKDILETCKEEFYQEALKYFDESVQIYQKNKSDFEKREGRYGDEPYDNTYFGLYLDRLGGVIKGGNWVDTSPIPPAFTLKEDKDWNVFIEHQGNPFYHIASCSGYGYSNGADDVILLYEPVSRIALFTFEWT</sequence>
<gene>
    <name evidence="1" type="ORF">NCTC10660_00441</name>
</gene>
<name>A0A378TYF6_NEIEL</name>
<dbReference type="Proteomes" id="UP000254927">
    <property type="component" value="Unassembled WGS sequence"/>
</dbReference>